<dbReference type="SUPFAM" id="SSF54631">
    <property type="entry name" value="CBS-domain pair"/>
    <property type="match status" value="1"/>
</dbReference>
<dbReference type="Proteomes" id="UP000523161">
    <property type="component" value="Unassembled WGS sequence"/>
</dbReference>
<organism evidence="4 5">
    <name type="scientific">Rheinheimera lutimaris</name>
    <dbReference type="NCBI Taxonomy" id="2740584"/>
    <lineage>
        <taxon>Bacteria</taxon>
        <taxon>Pseudomonadati</taxon>
        <taxon>Pseudomonadota</taxon>
        <taxon>Gammaproteobacteria</taxon>
        <taxon>Chromatiales</taxon>
        <taxon>Chromatiaceae</taxon>
        <taxon>Rheinheimera</taxon>
    </lineage>
</organism>
<keyword evidence="2" id="KW-0472">Membrane</keyword>
<dbReference type="InterPro" id="IPR046342">
    <property type="entry name" value="CBS_dom_sf"/>
</dbReference>
<dbReference type="PANTHER" id="PTHR33741:SF5">
    <property type="entry name" value="TRANSMEMBRANE PROTEIN DDB_G0269096-RELATED"/>
    <property type="match status" value="1"/>
</dbReference>
<dbReference type="InterPro" id="IPR000644">
    <property type="entry name" value="CBS_dom"/>
</dbReference>
<sequence length="415" mass="45622">MSFFLLTAYTCPPLVQISDLTLQRQAKNLLSAVLAQLGLIKHDSQRLSAIPLTERLKVAVAAFIALFIVTYTSLQLADAASTIVLLASMGASSVLLFGLPNSPLARPWSFAAGHLISATVGLICSHLFTDLALMAAVTIGCVLFVMYIFECMHPPGGATALVPVIASTDSVLGYDFLLYPVALNVFIMLLVAIVLQKFWLKRGLQPTAQKFDPVHLHKDASPLKRLGLQPDDLLSALNSFDTVVDISEQDLERLYHQAQLHAYQRKSGEIRCSDIMSRDLITIGPNSAVAAAWQLLRKHKISMLPVTDSQQQLLGVVSTVDFLKNLQVPHYWGLLRHVNQLLLKNRHNKQYKRKVAEIMVSKLSVAHEDDHIAALVPMLSDQGLHHIPVLNDQQQLVGVITQSDLIAALFNAKLA</sequence>
<evidence type="ECO:0000259" key="3">
    <source>
        <dbReference type="PROSITE" id="PS51371"/>
    </source>
</evidence>
<feature type="transmembrane region" description="Helical" evidence="2">
    <location>
        <begin position="56"/>
        <end position="74"/>
    </location>
</feature>
<feature type="domain" description="CBS" evidence="3">
    <location>
        <begin position="359"/>
        <end position="415"/>
    </location>
</feature>
<dbReference type="Gene3D" id="3.10.580.10">
    <property type="entry name" value="CBS-domain"/>
    <property type="match status" value="1"/>
</dbReference>
<dbReference type="Pfam" id="PF04982">
    <property type="entry name" value="TM_HPP"/>
    <property type="match status" value="1"/>
</dbReference>
<dbReference type="Pfam" id="PF00571">
    <property type="entry name" value="CBS"/>
    <property type="match status" value="2"/>
</dbReference>
<proteinExistence type="predicted"/>
<dbReference type="CDD" id="cd04600">
    <property type="entry name" value="CBS_pair_HPP_assoc"/>
    <property type="match status" value="1"/>
</dbReference>
<dbReference type="EMBL" id="JABSOD010000004">
    <property type="protein sequence ID" value="NRQ42080.1"/>
    <property type="molecule type" value="Genomic_DNA"/>
</dbReference>
<evidence type="ECO:0000313" key="5">
    <source>
        <dbReference type="Proteomes" id="UP000523161"/>
    </source>
</evidence>
<feature type="transmembrane region" description="Helical" evidence="2">
    <location>
        <begin position="176"/>
        <end position="195"/>
    </location>
</feature>
<evidence type="ECO:0000313" key="4">
    <source>
        <dbReference type="EMBL" id="NRQ42080.1"/>
    </source>
</evidence>
<protein>
    <submittedName>
        <fullName evidence="4">HPP family protein</fullName>
    </submittedName>
</protein>
<accession>A0A7Y5AQD6</accession>
<dbReference type="PANTHER" id="PTHR33741">
    <property type="entry name" value="TRANSMEMBRANE PROTEIN DDB_G0269096-RELATED"/>
    <property type="match status" value="1"/>
</dbReference>
<dbReference type="PROSITE" id="PS51371">
    <property type="entry name" value="CBS"/>
    <property type="match status" value="2"/>
</dbReference>
<keyword evidence="5" id="KW-1185">Reference proteome</keyword>
<feature type="domain" description="CBS" evidence="3">
    <location>
        <begin position="276"/>
        <end position="334"/>
    </location>
</feature>
<feature type="transmembrane region" description="Helical" evidence="2">
    <location>
        <begin position="131"/>
        <end position="149"/>
    </location>
</feature>
<keyword evidence="2" id="KW-1133">Transmembrane helix</keyword>
<evidence type="ECO:0000256" key="1">
    <source>
        <dbReference type="PROSITE-ProRule" id="PRU00703"/>
    </source>
</evidence>
<reference evidence="4 5" key="1">
    <citation type="submission" date="2020-06" db="EMBL/GenBank/DDBJ databases">
        <title>Rheinheimera sp. nov., a marine bacterium isolated from coastal.</title>
        <authorList>
            <person name="Yu Q."/>
            <person name="Qi Y."/>
            <person name="Pu J."/>
        </authorList>
    </citation>
    <scope>NUCLEOTIDE SEQUENCE [LARGE SCALE GENOMIC DNA]</scope>
    <source>
        <strain evidence="4 5">YQF-2</strain>
    </source>
</reference>
<dbReference type="AlphaFoldDB" id="A0A7Y5AQD6"/>
<comment type="caution">
    <text evidence="4">The sequence shown here is derived from an EMBL/GenBank/DDBJ whole genome shotgun (WGS) entry which is preliminary data.</text>
</comment>
<dbReference type="SMART" id="SM00116">
    <property type="entry name" value="CBS"/>
    <property type="match status" value="2"/>
</dbReference>
<dbReference type="InterPro" id="IPR007065">
    <property type="entry name" value="HPP"/>
</dbReference>
<feature type="transmembrane region" description="Helical" evidence="2">
    <location>
        <begin position="81"/>
        <end position="99"/>
    </location>
</feature>
<keyword evidence="2" id="KW-0812">Transmembrane</keyword>
<evidence type="ECO:0000256" key="2">
    <source>
        <dbReference type="SAM" id="Phobius"/>
    </source>
</evidence>
<dbReference type="InterPro" id="IPR058581">
    <property type="entry name" value="TM_HPP"/>
</dbReference>
<name>A0A7Y5AQD6_9GAMM</name>
<gene>
    <name evidence="4" type="ORF">HRH59_05785</name>
</gene>
<keyword evidence="1" id="KW-0129">CBS domain</keyword>